<evidence type="ECO:0000313" key="1">
    <source>
        <dbReference type="EMBL" id="KAK9419281.1"/>
    </source>
</evidence>
<name>A0ABR2UXH0_9PEZI</name>
<proteinExistence type="predicted"/>
<gene>
    <name evidence="1" type="ORF">SUNI508_01258</name>
</gene>
<comment type="caution">
    <text evidence="1">The sequence shown here is derived from an EMBL/GenBank/DDBJ whole genome shotgun (WGS) entry which is preliminary data.</text>
</comment>
<reference evidence="1 2" key="1">
    <citation type="journal article" date="2024" name="J. Plant Pathol.">
        <title>Sequence and assembly of the genome of Seiridium unicorne, isolate CBS 538.82, causal agent of cypress canker disease.</title>
        <authorList>
            <person name="Scali E."/>
            <person name="Rocca G.D."/>
            <person name="Danti R."/>
            <person name="Garbelotto M."/>
            <person name="Barberini S."/>
            <person name="Baroncelli R."/>
            <person name="Emiliani G."/>
        </authorList>
    </citation>
    <scope>NUCLEOTIDE SEQUENCE [LARGE SCALE GENOMIC DNA]</scope>
    <source>
        <strain evidence="1 2">BM-138-508</strain>
    </source>
</reference>
<evidence type="ECO:0000313" key="2">
    <source>
        <dbReference type="Proteomes" id="UP001408356"/>
    </source>
</evidence>
<dbReference type="Proteomes" id="UP001408356">
    <property type="component" value="Unassembled WGS sequence"/>
</dbReference>
<accession>A0ABR2UXH0</accession>
<sequence length="47" mass="5049">MDVTNPRIKEGDRYDLHHIGSFRLDRVSTTGLVGDDGPVLPPATSAA</sequence>
<keyword evidence="2" id="KW-1185">Reference proteome</keyword>
<organism evidence="1 2">
    <name type="scientific">Seiridium unicorne</name>
    <dbReference type="NCBI Taxonomy" id="138068"/>
    <lineage>
        <taxon>Eukaryota</taxon>
        <taxon>Fungi</taxon>
        <taxon>Dikarya</taxon>
        <taxon>Ascomycota</taxon>
        <taxon>Pezizomycotina</taxon>
        <taxon>Sordariomycetes</taxon>
        <taxon>Xylariomycetidae</taxon>
        <taxon>Amphisphaeriales</taxon>
        <taxon>Sporocadaceae</taxon>
        <taxon>Seiridium</taxon>
    </lineage>
</organism>
<protein>
    <submittedName>
        <fullName evidence="1">Uncharacterized protein</fullName>
    </submittedName>
</protein>
<dbReference type="EMBL" id="JARVKF010000330">
    <property type="protein sequence ID" value="KAK9419281.1"/>
    <property type="molecule type" value="Genomic_DNA"/>
</dbReference>